<keyword evidence="3" id="KW-1185">Reference proteome</keyword>
<reference evidence="2" key="1">
    <citation type="submission" date="2022-10" db="EMBL/GenBank/DDBJ databases">
        <title>Culturing micro-colonial fungi from biological soil crusts in the Mojave desert and describing Neophaeococcomyces mojavensis, and introducing the new genera and species Taxawa tesnikishii.</title>
        <authorList>
            <person name="Kurbessoian T."/>
            <person name="Stajich J.E."/>
        </authorList>
    </citation>
    <scope>NUCLEOTIDE SEQUENCE</scope>
    <source>
        <strain evidence="2">TK_41</strain>
    </source>
</reference>
<accession>A0AA38XKP2</accession>
<dbReference type="Pfam" id="PF01965">
    <property type="entry name" value="DJ-1_PfpI"/>
    <property type="match status" value="1"/>
</dbReference>
<dbReference type="CDD" id="cd03139">
    <property type="entry name" value="GATase1_PfpI_2"/>
    <property type="match status" value="1"/>
</dbReference>
<organism evidence="2 3">
    <name type="scientific">Cladophialophora chaetospira</name>
    <dbReference type="NCBI Taxonomy" id="386627"/>
    <lineage>
        <taxon>Eukaryota</taxon>
        <taxon>Fungi</taxon>
        <taxon>Dikarya</taxon>
        <taxon>Ascomycota</taxon>
        <taxon>Pezizomycotina</taxon>
        <taxon>Eurotiomycetes</taxon>
        <taxon>Chaetothyriomycetidae</taxon>
        <taxon>Chaetothyriales</taxon>
        <taxon>Herpotrichiellaceae</taxon>
        <taxon>Cladophialophora</taxon>
    </lineage>
</organism>
<dbReference type="Gene3D" id="3.40.50.880">
    <property type="match status" value="1"/>
</dbReference>
<dbReference type="AlphaFoldDB" id="A0AA38XKP2"/>
<dbReference type="PANTHER" id="PTHR43130:SF7">
    <property type="entry name" value="DJ-1_PFPI DOMAIN-CONTAINING PROTEIN"/>
    <property type="match status" value="1"/>
</dbReference>
<proteinExistence type="predicted"/>
<comment type="caution">
    <text evidence="2">The sequence shown here is derived from an EMBL/GenBank/DDBJ whole genome shotgun (WGS) entry which is preliminary data.</text>
</comment>
<dbReference type="PANTHER" id="PTHR43130">
    <property type="entry name" value="ARAC-FAMILY TRANSCRIPTIONAL REGULATOR"/>
    <property type="match status" value="1"/>
</dbReference>
<evidence type="ECO:0000259" key="1">
    <source>
        <dbReference type="Pfam" id="PF01965"/>
    </source>
</evidence>
<evidence type="ECO:0000313" key="3">
    <source>
        <dbReference type="Proteomes" id="UP001172673"/>
    </source>
</evidence>
<feature type="domain" description="DJ-1/PfpI" evidence="1">
    <location>
        <begin position="45"/>
        <end position="184"/>
    </location>
</feature>
<sequence>MAPIQFGVLCIPFQLSDVTGPLDVLSSSSIPYLKGWQQIAGFPMDLAERGIDIEFHYIGGESLEPAVSSAHCKIQPSTTCATCPKLDYLLIGGPEPNFFLNLPPVFANFLRERVDEVKGIFTTCTGGMVAAMAGILDGKVATVNHQIVPLAKQIKPEVKWTDERQWVVDGKFWTAGGACAGMDMFAFWVRENYGQDVAEEGHAALDYEPRDVHGKLVPLKKGLRVGKA</sequence>
<dbReference type="InterPro" id="IPR052158">
    <property type="entry name" value="INH-QAR"/>
</dbReference>
<dbReference type="InterPro" id="IPR029062">
    <property type="entry name" value="Class_I_gatase-like"/>
</dbReference>
<name>A0AA38XKP2_9EURO</name>
<evidence type="ECO:0000313" key="2">
    <source>
        <dbReference type="EMBL" id="KAJ9615196.1"/>
    </source>
</evidence>
<dbReference type="InterPro" id="IPR002818">
    <property type="entry name" value="DJ-1/PfpI"/>
</dbReference>
<dbReference type="SUPFAM" id="SSF52317">
    <property type="entry name" value="Class I glutamine amidotransferase-like"/>
    <property type="match status" value="1"/>
</dbReference>
<dbReference type="Proteomes" id="UP001172673">
    <property type="component" value="Unassembled WGS sequence"/>
</dbReference>
<dbReference type="EMBL" id="JAPDRK010000002">
    <property type="protein sequence ID" value="KAJ9615196.1"/>
    <property type="molecule type" value="Genomic_DNA"/>
</dbReference>
<protein>
    <recommendedName>
        <fullName evidence="1">DJ-1/PfpI domain-containing protein</fullName>
    </recommendedName>
</protein>
<gene>
    <name evidence="2" type="ORF">H2200_001270</name>
</gene>